<dbReference type="PROSITE" id="PS50865">
    <property type="entry name" value="ZF_MYND_2"/>
    <property type="match status" value="1"/>
</dbReference>
<evidence type="ECO:0000259" key="5">
    <source>
        <dbReference type="PROSITE" id="PS50865"/>
    </source>
</evidence>
<evidence type="ECO:0000256" key="4">
    <source>
        <dbReference type="PROSITE-ProRule" id="PRU00134"/>
    </source>
</evidence>
<dbReference type="InterPro" id="IPR046341">
    <property type="entry name" value="SET_dom_sf"/>
</dbReference>
<keyword evidence="1" id="KW-0479">Metal-binding</keyword>
<keyword evidence="2 4" id="KW-0863">Zinc-finger</keyword>
<keyword evidence="7" id="KW-1185">Reference proteome</keyword>
<evidence type="ECO:0000313" key="6">
    <source>
        <dbReference type="EMBL" id="KAK7708781.1"/>
    </source>
</evidence>
<evidence type="ECO:0000256" key="2">
    <source>
        <dbReference type="ARBA" id="ARBA00022771"/>
    </source>
</evidence>
<feature type="domain" description="MYND-type" evidence="5">
    <location>
        <begin position="134"/>
        <end position="176"/>
    </location>
</feature>
<dbReference type="PROSITE" id="PS01360">
    <property type="entry name" value="ZF_MYND_1"/>
    <property type="match status" value="1"/>
</dbReference>
<protein>
    <recommendedName>
        <fullName evidence="5">MYND-type domain-containing protein</fullName>
    </recommendedName>
</protein>
<dbReference type="InterPro" id="IPR002893">
    <property type="entry name" value="Znf_MYND"/>
</dbReference>
<proteinExistence type="predicted"/>
<comment type="caution">
    <text evidence="6">The sequence shown here is derived from an EMBL/GenBank/DDBJ whole genome shotgun (WGS) entry which is preliminary data.</text>
</comment>
<reference evidence="6 7" key="1">
    <citation type="submission" date="2024-02" db="EMBL/GenBank/DDBJ databases">
        <title>De novo assembly and annotation of 12 fungi associated with fruit tree decline syndrome in Ontario, Canada.</title>
        <authorList>
            <person name="Sulman M."/>
            <person name="Ellouze W."/>
            <person name="Ilyukhin E."/>
        </authorList>
    </citation>
    <scope>NUCLEOTIDE SEQUENCE [LARGE SCALE GENOMIC DNA]</scope>
    <source>
        <strain evidence="6 7">M169</strain>
    </source>
</reference>
<organism evidence="6 7">
    <name type="scientific">Diaporthe eres</name>
    <name type="common">Phomopsis oblonga</name>
    <dbReference type="NCBI Taxonomy" id="83184"/>
    <lineage>
        <taxon>Eukaryota</taxon>
        <taxon>Fungi</taxon>
        <taxon>Dikarya</taxon>
        <taxon>Ascomycota</taxon>
        <taxon>Pezizomycotina</taxon>
        <taxon>Sordariomycetes</taxon>
        <taxon>Sordariomycetidae</taxon>
        <taxon>Diaporthales</taxon>
        <taxon>Diaporthaceae</taxon>
        <taxon>Diaporthe</taxon>
        <taxon>Diaporthe eres species complex</taxon>
    </lineage>
</organism>
<dbReference type="Gene3D" id="6.10.140.2220">
    <property type="match status" value="1"/>
</dbReference>
<evidence type="ECO:0000256" key="3">
    <source>
        <dbReference type="ARBA" id="ARBA00022833"/>
    </source>
</evidence>
<dbReference type="SUPFAM" id="SSF144232">
    <property type="entry name" value="HIT/MYND zinc finger-like"/>
    <property type="match status" value="1"/>
</dbReference>
<sequence>MAPYVDLRDDNFFPSWRNLPLATDTHSCFLAEIQECDGFLRYRTIVRDHEGADSVVAFYPDSYDDGFDFKQLRRGRTLAIMNALPHQFLDGTHGVRVEDMDDVCVFPIGLQALRELSHDVAWYAVDSQSEQWKCHGCETSKPTGQMSRCGECKVYSYCSKECQAKGWTDKKHKSTCKVMRGPNFLSLLKFDFSSSGPDSNPLTFQRR</sequence>
<dbReference type="Pfam" id="PF01753">
    <property type="entry name" value="zf-MYND"/>
    <property type="match status" value="1"/>
</dbReference>
<accession>A0ABR1NNN2</accession>
<dbReference type="Gene3D" id="2.170.270.10">
    <property type="entry name" value="SET domain"/>
    <property type="match status" value="1"/>
</dbReference>
<evidence type="ECO:0000313" key="7">
    <source>
        <dbReference type="Proteomes" id="UP001430848"/>
    </source>
</evidence>
<evidence type="ECO:0000256" key="1">
    <source>
        <dbReference type="ARBA" id="ARBA00022723"/>
    </source>
</evidence>
<dbReference type="Proteomes" id="UP001430848">
    <property type="component" value="Unassembled WGS sequence"/>
</dbReference>
<gene>
    <name evidence="6" type="ORF">SLS63_013403</name>
</gene>
<dbReference type="EMBL" id="JAKNSF020000178">
    <property type="protein sequence ID" value="KAK7708781.1"/>
    <property type="molecule type" value="Genomic_DNA"/>
</dbReference>
<keyword evidence="3" id="KW-0862">Zinc</keyword>
<name>A0ABR1NNN2_DIAER</name>